<dbReference type="Gene3D" id="2.60.40.10">
    <property type="entry name" value="Immunoglobulins"/>
    <property type="match status" value="1"/>
</dbReference>
<feature type="compositionally biased region" description="Basic and acidic residues" evidence="4">
    <location>
        <begin position="1206"/>
        <end position="1215"/>
    </location>
</feature>
<feature type="domain" description="Alpha-L-rhamnosidase C-terminal" evidence="8">
    <location>
        <begin position="1082"/>
        <end position="1159"/>
    </location>
</feature>
<reference evidence="9 10" key="1">
    <citation type="journal article" date="2015" name="Science">
        <title>Genetic determinants of in vivo fitness and diet responsiveness in multiple human gut Bacteroides.</title>
        <authorList>
            <person name="Wu M."/>
            <person name="McNulty N.P."/>
            <person name="Rodionov D.A."/>
            <person name="Khoroshkin M.S."/>
            <person name="Griffin N.W."/>
            <person name="Cheng J."/>
            <person name="Latreille P."/>
            <person name="Kerstetter R.A."/>
            <person name="Terrapon N."/>
            <person name="Henrissat B."/>
            <person name="Osterman A.L."/>
            <person name="Gordon J.I."/>
        </authorList>
    </citation>
    <scope>NUCLEOTIDE SEQUENCE [LARGE SCALE GENOMIC DNA]</scope>
    <source>
        <strain evidence="9 10">WH2</strain>
    </source>
</reference>
<dbReference type="Gene3D" id="2.60.120.260">
    <property type="entry name" value="Galactose-binding domain-like"/>
    <property type="match status" value="2"/>
</dbReference>
<dbReference type="AlphaFoldDB" id="A0A0N7IFH5"/>
<evidence type="ECO:0000259" key="6">
    <source>
        <dbReference type="Pfam" id="PF08531"/>
    </source>
</evidence>
<dbReference type="InterPro" id="IPR013783">
    <property type="entry name" value="Ig-like_fold"/>
</dbReference>
<comment type="catalytic activity">
    <reaction evidence="1">
        <text>Hydrolysis of terminal non-reducing alpha-L-rhamnose residues in alpha-L-rhamnosides.</text>
        <dbReference type="EC" id="3.2.1.40"/>
    </reaction>
</comment>
<dbReference type="InterPro" id="IPR035396">
    <property type="entry name" value="Bac_rhamnosid6H"/>
</dbReference>
<protein>
    <recommendedName>
        <fullName evidence="2">alpha-L-rhamnosidase</fullName>
        <ecNumber evidence="2">3.2.1.40</ecNumber>
    </recommendedName>
</protein>
<dbReference type="GO" id="GO:0005975">
    <property type="term" value="P:carbohydrate metabolic process"/>
    <property type="evidence" value="ECO:0007669"/>
    <property type="project" value="InterPro"/>
</dbReference>
<evidence type="ECO:0000259" key="7">
    <source>
        <dbReference type="Pfam" id="PF17389"/>
    </source>
</evidence>
<dbReference type="EC" id="3.2.1.40" evidence="2"/>
<dbReference type="InterPro" id="IPR013737">
    <property type="entry name" value="Bac_rhamnosid_N"/>
</dbReference>
<dbReference type="PANTHER" id="PTHR33307">
    <property type="entry name" value="ALPHA-RHAMNOSIDASE (EUROFUNG)"/>
    <property type="match status" value="1"/>
</dbReference>
<feature type="region of interest" description="Disordered" evidence="4">
    <location>
        <begin position="1194"/>
        <end position="1215"/>
    </location>
</feature>
<dbReference type="PIRSF" id="PIRSF010631">
    <property type="entry name" value="A-rhamnsds"/>
    <property type="match status" value="1"/>
</dbReference>
<dbReference type="PATRIC" id="fig|246787.4.peg.3084"/>
<dbReference type="InterPro" id="IPR012341">
    <property type="entry name" value="6hp_glycosidase-like_sf"/>
</dbReference>
<name>A0A0N7IFH5_9BACE</name>
<dbReference type="EMBL" id="CP012801">
    <property type="protein sequence ID" value="ALJ60219.1"/>
    <property type="molecule type" value="Genomic_DNA"/>
</dbReference>
<dbReference type="PANTHER" id="PTHR33307:SF6">
    <property type="entry name" value="ALPHA-RHAMNOSIDASE (EUROFUNG)-RELATED"/>
    <property type="match status" value="1"/>
</dbReference>
<dbReference type="Pfam" id="PF17389">
    <property type="entry name" value="Bac_rhamnosid6H"/>
    <property type="match status" value="1"/>
</dbReference>
<organism evidence="9 10">
    <name type="scientific">Bacteroides cellulosilyticus</name>
    <dbReference type="NCBI Taxonomy" id="246787"/>
    <lineage>
        <taxon>Bacteria</taxon>
        <taxon>Pseudomonadati</taxon>
        <taxon>Bacteroidota</taxon>
        <taxon>Bacteroidia</taxon>
        <taxon>Bacteroidales</taxon>
        <taxon>Bacteroidaceae</taxon>
        <taxon>Bacteroides</taxon>
    </lineage>
</organism>
<feature type="domain" description="Alpha-L-rhamnosidase six-hairpin glycosidase" evidence="7">
    <location>
        <begin position="718"/>
        <end position="1079"/>
    </location>
</feature>
<dbReference type="InterPro" id="IPR008928">
    <property type="entry name" value="6-hairpin_glycosidase_sf"/>
</dbReference>
<dbReference type="Pfam" id="PF08531">
    <property type="entry name" value="Bac_rhamnosid_N"/>
    <property type="match status" value="1"/>
</dbReference>
<evidence type="ECO:0000256" key="3">
    <source>
        <dbReference type="ARBA" id="ARBA00022801"/>
    </source>
</evidence>
<dbReference type="InterPro" id="IPR008902">
    <property type="entry name" value="Rhamnosid_concanavalin"/>
</dbReference>
<evidence type="ECO:0000313" key="9">
    <source>
        <dbReference type="EMBL" id="ALJ60219.1"/>
    </source>
</evidence>
<sequence>MKRLGKFIIFACLISFITPKTSRMKRCRIHILSVLLICLSCPALLYAATEHAVSIEKLKVEYAEMPLGIDVEKPRFSWQMVIQNTERGYSQKAYQITVTDEAGQTVWDSGRVSSDLSLNIEYAGAPLQPTTCYFWTVNVWNQKGEQSSSTSWFETGLMSKANPYEGWSDAKWIGGGDEDMVLYSHCLPVFRLNVALRLDKETKSTRAGFVYGANDKRLMDKNKNLYQLQNGKDESYIKIELDLDSLASGKEAMLNVYRVGYHPDDRKDVPFKSFPIPLTLINESNKYDRHTVSLTSDLGFTRFYVDNAEELGWINLNPLGQGGDFIAFPVVGDIGFDVPAGQSATFPEMEIANFRSPSNVIATCREGNSRIAGGTSGVLTIFTPEGNSAPMLRTVFSSPDAEIVKARLYVTSRGIYEVYLNGKRVGDDYFNPGVTQYNKTHLYQTFDVTKYVHSGRNALGALLAEGWWSGGATFTGDNWNFFGDRQSLLAKLVITYADGRTNVVVTDPLSWQYFGKGPVAYGSFFQGEVYDALREPAVEGWSTASYDASAWKPAHEVALEGHISKAGNPNMPWVNDYSGFELIGQFGQTVKQINELTALSVEEVRPGVFVYDMGQNMVGVPRISLSGMQPGTEITLRFAEVKYPDLPEYEGNIGMIMLENIRAAMAQDIYIAKGGQETISPRFTYHGYRFIEITGIDKSLPVESVKGIVLSSIHELASHYETSNARVNQLWKNITWSSYGNFLSIPTDCPQRNERLGWSGDISVFSRTATYLADVPQFLRRHMRAMRDVQRTDGRFPDIAPLGGGFGGMLWGSAGITVPWECYQQYGDTALLSEHYTAMKRYIQYIIDQTIETETNLIVQTRSWGDLCDWLGLEDEKNDKSLVWEAYFIHDLDLMTKMAAALGKTSDAAWFRDLHAARRDFFNKTYIEPESGKTIFSAFIPDKKGQPVDIQTSYVLPLAFGIINEENRNKVIANLAETVRRENTTDRGRLCPSYSLMTGFIGTAWISKALSDYGLNDLAYRLLQQTDYPSWLYSVEQGATTIWERLNSYTHTDGFGGNNRMNSFNHYSFGAVGAWMYNYSLGIQRDEAYPGFKQFILKPMPDPTGKMKYARGYYDSMYGRIESSWREERGMIHYAFTVPGNTTATLYLPAASLRDVREGEKLIRKCKGIEYIGEGSGQVVLKLLPGSYSFEVKKEHPMAGKKRKKGEITRSKGTH</sequence>
<dbReference type="Pfam" id="PF25788">
    <property type="entry name" value="Ig_Rha78A_N"/>
    <property type="match status" value="1"/>
</dbReference>
<evidence type="ECO:0000256" key="2">
    <source>
        <dbReference type="ARBA" id="ARBA00012652"/>
    </source>
</evidence>
<feature type="domain" description="Bacterial alpha-L-rhamnosidase N-terminal" evidence="6">
    <location>
        <begin position="402"/>
        <end position="561"/>
    </location>
</feature>
<gene>
    <name evidence="9" type="ORF">BcellWH2_02981</name>
</gene>
<dbReference type="InterPro" id="IPR016007">
    <property type="entry name" value="Alpha_rhamnosid"/>
</dbReference>
<dbReference type="Gene3D" id="2.60.420.10">
    <property type="entry name" value="Maltose phosphorylase, domain 3"/>
    <property type="match status" value="1"/>
</dbReference>
<evidence type="ECO:0000256" key="4">
    <source>
        <dbReference type="SAM" id="MobiDB-lite"/>
    </source>
</evidence>
<evidence type="ECO:0000256" key="1">
    <source>
        <dbReference type="ARBA" id="ARBA00001445"/>
    </source>
</evidence>
<dbReference type="InterPro" id="IPR035398">
    <property type="entry name" value="Bac_rhamnosid_C"/>
</dbReference>
<evidence type="ECO:0000259" key="8">
    <source>
        <dbReference type="Pfam" id="PF17390"/>
    </source>
</evidence>
<keyword evidence="3" id="KW-0378">Hydrolase</keyword>
<feature type="domain" description="Alpha-L-rhamnosidase concanavalin-like" evidence="5">
    <location>
        <begin position="603"/>
        <end position="710"/>
    </location>
</feature>
<dbReference type="Gene3D" id="1.50.10.10">
    <property type="match status" value="1"/>
</dbReference>
<evidence type="ECO:0000259" key="5">
    <source>
        <dbReference type="Pfam" id="PF05592"/>
    </source>
</evidence>
<proteinExistence type="predicted"/>
<evidence type="ECO:0000313" key="10">
    <source>
        <dbReference type="Proteomes" id="UP000061809"/>
    </source>
</evidence>
<dbReference type="Pfam" id="PF17390">
    <property type="entry name" value="Bac_rhamnosid_C"/>
    <property type="match status" value="1"/>
</dbReference>
<accession>A0A0N7IFH5</accession>
<dbReference type="GO" id="GO:0030596">
    <property type="term" value="F:alpha-L-rhamnosidase activity"/>
    <property type="evidence" value="ECO:0007669"/>
    <property type="project" value="UniProtKB-EC"/>
</dbReference>
<dbReference type="SUPFAM" id="SSF48208">
    <property type="entry name" value="Six-hairpin glycosidases"/>
    <property type="match status" value="1"/>
</dbReference>
<dbReference type="Proteomes" id="UP000061809">
    <property type="component" value="Chromosome"/>
</dbReference>
<dbReference type="Pfam" id="PF05592">
    <property type="entry name" value="Bac_rhamnosid"/>
    <property type="match status" value="1"/>
</dbReference>
<dbReference type="KEGG" id="bcel:BcellWH2_02981"/>